<keyword evidence="2" id="KW-1185">Reference proteome</keyword>
<dbReference type="EMBL" id="JADYXP020000003">
    <property type="protein sequence ID" value="KAL0128657.1"/>
    <property type="molecule type" value="Genomic_DNA"/>
</dbReference>
<dbReference type="AlphaFoldDB" id="A0AAW2GMT0"/>
<evidence type="ECO:0000313" key="1">
    <source>
        <dbReference type="EMBL" id="KAL0128657.1"/>
    </source>
</evidence>
<proteinExistence type="predicted"/>
<reference evidence="1 2" key="1">
    <citation type="submission" date="2023-03" db="EMBL/GenBank/DDBJ databases">
        <title>High recombination rates correlate with genetic variation in Cardiocondyla obscurior ants.</title>
        <authorList>
            <person name="Errbii M."/>
        </authorList>
    </citation>
    <scope>NUCLEOTIDE SEQUENCE [LARGE SCALE GENOMIC DNA]</scope>
    <source>
        <strain evidence="1">Alpha-2009</strain>
        <tissue evidence="1">Whole body</tissue>
    </source>
</reference>
<accession>A0AAW2GMT0</accession>
<protein>
    <submittedName>
        <fullName evidence="1">Uncharacterized protein</fullName>
    </submittedName>
</protein>
<sequence length="152" mass="18253">MIHFTHQFQPLPKKQIKLIVYYYLKIIRRCIGVETDVHRMQRLSLHSDSIKMFTAAETKRAKNDTIKMTLATATGGSFEAESVQKAYYMAIREESRAFEHQPRRQKICERELRIRIRQFKTRISNFSLSHNHVNIVIKMFNFCIFYFWANKF</sequence>
<name>A0AAW2GMT0_9HYME</name>
<gene>
    <name evidence="1" type="ORF">PUN28_003791</name>
</gene>
<dbReference type="Proteomes" id="UP001430953">
    <property type="component" value="Unassembled WGS sequence"/>
</dbReference>
<comment type="caution">
    <text evidence="1">The sequence shown here is derived from an EMBL/GenBank/DDBJ whole genome shotgun (WGS) entry which is preliminary data.</text>
</comment>
<evidence type="ECO:0000313" key="2">
    <source>
        <dbReference type="Proteomes" id="UP001430953"/>
    </source>
</evidence>
<organism evidence="1 2">
    <name type="scientific">Cardiocondyla obscurior</name>
    <dbReference type="NCBI Taxonomy" id="286306"/>
    <lineage>
        <taxon>Eukaryota</taxon>
        <taxon>Metazoa</taxon>
        <taxon>Ecdysozoa</taxon>
        <taxon>Arthropoda</taxon>
        <taxon>Hexapoda</taxon>
        <taxon>Insecta</taxon>
        <taxon>Pterygota</taxon>
        <taxon>Neoptera</taxon>
        <taxon>Endopterygota</taxon>
        <taxon>Hymenoptera</taxon>
        <taxon>Apocrita</taxon>
        <taxon>Aculeata</taxon>
        <taxon>Formicoidea</taxon>
        <taxon>Formicidae</taxon>
        <taxon>Myrmicinae</taxon>
        <taxon>Cardiocondyla</taxon>
    </lineage>
</organism>